<proteinExistence type="predicted"/>
<comment type="caution">
    <text evidence="2">The sequence shown here is derived from an EMBL/GenBank/DDBJ whole genome shotgun (WGS) entry which is preliminary data.</text>
</comment>
<feature type="domain" description="Fungal lipase-type" evidence="1">
    <location>
        <begin position="85"/>
        <end position="208"/>
    </location>
</feature>
<dbReference type="CDD" id="cd00519">
    <property type="entry name" value="Lipase_3"/>
    <property type="match status" value="1"/>
</dbReference>
<evidence type="ECO:0000259" key="1">
    <source>
        <dbReference type="Pfam" id="PF01764"/>
    </source>
</evidence>
<organism evidence="2 3">
    <name type="scientific">Planoprotostelium fungivorum</name>
    <dbReference type="NCBI Taxonomy" id="1890364"/>
    <lineage>
        <taxon>Eukaryota</taxon>
        <taxon>Amoebozoa</taxon>
        <taxon>Evosea</taxon>
        <taxon>Variosea</taxon>
        <taxon>Cavosteliida</taxon>
        <taxon>Cavosteliaceae</taxon>
        <taxon>Planoprotostelium</taxon>
    </lineage>
</organism>
<dbReference type="OrthoDB" id="438440at2759"/>
<dbReference type="InterPro" id="IPR029058">
    <property type="entry name" value="AB_hydrolase_fold"/>
</dbReference>
<dbReference type="EMBL" id="MDYQ01000272">
    <property type="protein sequence ID" value="PRP77242.1"/>
    <property type="molecule type" value="Genomic_DNA"/>
</dbReference>
<dbReference type="AlphaFoldDB" id="A0A2P6MZU9"/>
<dbReference type="PANTHER" id="PTHR45856:SF24">
    <property type="entry name" value="FUNGAL LIPASE-LIKE DOMAIN-CONTAINING PROTEIN"/>
    <property type="match status" value="1"/>
</dbReference>
<dbReference type="InParanoid" id="A0A2P6MZU9"/>
<dbReference type="Proteomes" id="UP000241769">
    <property type="component" value="Unassembled WGS sequence"/>
</dbReference>
<dbReference type="Pfam" id="PF01764">
    <property type="entry name" value="Lipase_3"/>
    <property type="match status" value="1"/>
</dbReference>
<dbReference type="SUPFAM" id="SSF53474">
    <property type="entry name" value="alpha/beta-Hydrolases"/>
    <property type="match status" value="1"/>
</dbReference>
<gene>
    <name evidence="2" type="ORF">PROFUN_13625</name>
</gene>
<dbReference type="PANTHER" id="PTHR45856">
    <property type="entry name" value="ALPHA/BETA-HYDROLASES SUPERFAMILY PROTEIN"/>
    <property type="match status" value="1"/>
</dbReference>
<dbReference type="GO" id="GO:0006629">
    <property type="term" value="P:lipid metabolic process"/>
    <property type="evidence" value="ECO:0007669"/>
    <property type="project" value="InterPro"/>
</dbReference>
<keyword evidence="3" id="KW-1185">Reference proteome</keyword>
<protein>
    <recommendedName>
        <fullName evidence="1">Fungal lipase-type domain-containing protein</fullName>
    </recommendedName>
</protein>
<dbReference type="InterPro" id="IPR051218">
    <property type="entry name" value="Sec_MonoDiacylglyc_Lipase"/>
</dbReference>
<evidence type="ECO:0000313" key="2">
    <source>
        <dbReference type="EMBL" id="PRP77242.1"/>
    </source>
</evidence>
<evidence type="ECO:0000313" key="3">
    <source>
        <dbReference type="Proteomes" id="UP000241769"/>
    </source>
</evidence>
<reference evidence="2 3" key="1">
    <citation type="journal article" date="2018" name="Genome Biol. Evol.">
        <title>Multiple Roots of Fruiting Body Formation in Amoebozoa.</title>
        <authorList>
            <person name="Hillmann F."/>
            <person name="Forbes G."/>
            <person name="Novohradska S."/>
            <person name="Ferling I."/>
            <person name="Riege K."/>
            <person name="Groth M."/>
            <person name="Westermann M."/>
            <person name="Marz M."/>
            <person name="Spaller T."/>
            <person name="Winckler T."/>
            <person name="Schaap P."/>
            <person name="Glockner G."/>
        </authorList>
    </citation>
    <scope>NUCLEOTIDE SEQUENCE [LARGE SCALE GENOMIC DNA]</scope>
    <source>
        <strain evidence="2 3">Jena</strain>
    </source>
</reference>
<dbReference type="Gene3D" id="3.40.50.1820">
    <property type="entry name" value="alpha/beta hydrolase"/>
    <property type="match status" value="1"/>
</dbReference>
<accession>A0A2P6MZU9</accession>
<sequence length="652" mass="72970">MGQQVSALEQPILGHRSAKRVAQTMICCLLSDAIYHHAEEGATSFTDALHNLQITYSWFDVYGYQLSCPGFPYPFAVVEMEDFFVLTVAGTHRVEDWLTNLDFDSIISGHLNLHRGFELAARHIPILDVYAAATSKKKELIVCGHSRGGAIAQLLNFQLLNRGHHSTCFTFASPVVGCPNWSNEIKRLDPDGKYFFHYVNAYDPVPFLLTHFGSNYSSAGTVILFKRGGNEGEKSKDDDFKSEGTKLFGSHDSVLNIHRYIEGHKMSNYNKCILSAGGPLQLPYRHNTSSDTANNFSSNEYVVPPILPPENIGGEFSTAKHVRFYLKGENLSSITILNFAFNTMNGRQILHEVLPVSKSSIQVISDLDLDDEAYKPDFSISICNGFSTKTIAGKLPFQQVMLLGQTGAGKSHLKAVLEMMEKGQSLPTTPCSIARTIPMDHTPEEMISYGDRIVYREWIGLTRYSNDEIQAIWDNVEANTPVVMIAVINLSTVVSSEDMFEMLNKINFQKETLVEGQVQKYPVVLYALTNPYSVPRSKREITVTEFGKLISKHDPTAIEQDRVFKLNTDPYELEDGRYVPIEGIPEFHHRVRSTLDEFYSNGNCSIRPVRTVVLKGIGQWILQRVNDPKVIAGVFALLSNIAVMAGKAYLKK</sequence>
<name>A0A2P6MZU9_9EUKA</name>
<dbReference type="InterPro" id="IPR002921">
    <property type="entry name" value="Fungal_lipase-type"/>
</dbReference>